<protein>
    <submittedName>
        <fullName evidence="1">Uncharacterized protein</fullName>
    </submittedName>
</protein>
<dbReference type="AlphaFoldDB" id="A0A0E9X567"/>
<dbReference type="EMBL" id="GBXM01011759">
    <property type="protein sequence ID" value="JAH96818.1"/>
    <property type="molecule type" value="Transcribed_RNA"/>
</dbReference>
<evidence type="ECO:0000313" key="1">
    <source>
        <dbReference type="EMBL" id="JAH96818.1"/>
    </source>
</evidence>
<proteinExistence type="predicted"/>
<reference evidence="1" key="1">
    <citation type="submission" date="2014-11" db="EMBL/GenBank/DDBJ databases">
        <authorList>
            <person name="Amaro Gonzalez C."/>
        </authorList>
    </citation>
    <scope>NUCLEOTIDE SEQUENCE</scope>
</reference>
<name>A0A0E9X567_ANGAN</name>
<reference evidence="1" key="2">
    <citation type="journal article" date="2015" name="Fish Shellfish Immunol.">
        <title>Early steps in the European eel (Anguilla anguilla)-Vibrio vulnificus interaction in the gills: Role of the RtxA13 toxin.</title>
        <authorList>
            <person name="Callol A."/>
            <person name="Pajuelo D."/>
            <person name="Ebbesson L."/>
            <person name="Teles M."/>
            <person name="MacKenzie S."/>
            <person name="Amaro C."/>
        </authorList>
    </citation>
    <scope>NUCLEOTIDE SEQUENCE</scope>
</reference>
<accession>A0A0E9X567</accession>
<organism evidence="1">
    <name type="scientific">Anguilla anguilla</name>
    <name type="common">European freshwater eel</name>
    <name type="synonym">Muraena anguilla</name>
    <dbReference type="NCBI Taxonomy" id="7936"/>
    <lineage>
        <taxon>Eukaryota</taxon>
        <taxon>Metazoa</taxon>
        <taxon>Chordata</taxon>
        <taxon>Craniata</taxon>
        <taxon>Vertebrata</taxon>
        <taxon>Euteleostomi</taxon>
        <taxon>Actinopterygii</taxon>
        <taxon>Neopterygii</taxon>
        <taxon>Teleostei</taxon>
        <taxon>Anguilliformes</taxon>
        <taxon>Anguillidae</taxon>
        <taxon>Anguilla</taxon>
    </lineage>
</organism>
<sequence length="115" mass="12981">MYRKHILCTSRRVAFTGKCIFVFNLFKIAIPLTESLPPHLSSGDNDCLYVLLRLLRVFSLSSALGALLCVSCSEVSCSGSECWSIICSCFSCYLFYSFPHKQTILRMKTSSVQYK</sequence>